<protein>
    <submittedName>
        <fullName evidence="1">Uncharacterized protein</fullName>
    </submittedName>
</protein>
<gene>
    <name evidence="1" type="ORF">METZ01_LOCUS168133</name>
</gene>
<reference evidence="1" key="1">
    <citation type="submission" date="2018-05" db="EMBL/GenBank/DDBJ databases">
        <authorList>
            <person name="Lanie J.A."/>
            <person name="Ng W.-L."/>
            <person name="Kazmierczak K.M."/>
            <person name="Andrzejewski T.M."/>
            <person name="Davidsen T.M."/>
            <person name="Wayne K.J."/>
            <person name="Tettelin H."/>
            <person name="Glass J.I."/>
            <person name="Rusch D."/>
            <person name="Podicherti R."/>
            <person name="Tsui H.-C.T."/>
            <person name="Winkler M.E."/>
        </authorList>
    </citation>
    <scope>NUCLEOTIDE SEQUENCE</scope>
</reference>
<sequence>MNSQIAVMDCIFYPRPQVAAEFDETLGLNGTEVVPARMAIPKLGFPGDGAITDGCE</sequence>
<proteinExistence type="predicted"/>
<dbReference type="EMBL" id="UINC01030611">
    <property type="protein sequence ID" value="SVB15279.1"/>
    <property type="molecule type" value="Genomic_DNA"/>
</dbReference>
<name>A0A382BNS6_9ZZZZ</name>
<evidence type="ECO:0000313" key="1">
    <source>
        <dbReference type="EMBL" id="SVB15279.1"/>
    </source>
</evidence>
<organism evidence="1">
    <name type="scientific">marine metagenome</name>
    <dbReference type="NCBI Taxonomy" id="408172"/>
    <lineage>
        <taxon>unclassified sequences</taxon>
        <taxon>metagenomes</taxon>
        <taxon>ecological metagenomes</taxon>
    </lineage>
</organism>
<dbReference type="AlphaFoldDB" id="A0A382BNS6"/>
<accession>A0A382BNS6</accession>